<dbReference type="RefSeq" id="XP_016758547.1">
    <property type="nucleotide sequence ID" value="XM_016903027.1"/>
</dbReference>
<keyword evidence="3" id="KW-0479">Metal-binding</keyword>
<keyword evidence="9" id="KW-1185">Reference proteome</keyword>
<organism evidence="8 9">
    <name type="scientific">Sphaerulina musiva (strain SO2202)</name>
    <name type="common">Poplar stem canker fungus</name>
    <name type="synonym">Septoria musiva</name>
    <dbReference type="NCBI Taxonomy" id="692275"/>
    <lineage>
        <taxon>Eukaryota</taxon>
        <taxon>Fungi</taxon>
        <taxon>Dikarya</taxon>
        <taxon>Ascomycota</taxon>
        <taxon>Pezizomycotina</taxon>
        <taxon>Dothideomycetes</taxon>
        <taxon>Dothideomycetidae</taxon>
        <taxon>Mycosphaerellales</taxon>
        <taxon>Mycosphaerellaceae</taxon>
        <taxon>Sphaerulina</taxon>
    </lineage>
</organism>
<dbReference type="CDD" id="cd17298">
    <property type="entry name" value="DUF1907"/>
    <property type="match status" value="1"/>
</dbReference>
<keyword evidence="4" id="KW-0378">Hydrolase</keyword>
<feature type="domain" description="DUF1907" evidence="7">
    <location>
        <begin position="19"/>
        <end position="315"/>
    </location>
</feature>
<evidence type="ECO:0000313" key="8">
    <source>
        <dbReference type="EMBL" id="EMF10426.1"/>
    </source>
</evidence>
<protein>
    <submittedName>
        <fullName evidence="8">DUF1907-domain-containing protein</fullName>
    </submittedName>
</protein>
<dbReference type="GO" id="GO:0008270">
    <property type="term" value="F:zinc ion binding"/>
    <property type="evidence" value="ECO:0007669"/>
    <property type="project" value="TreeGrafter"/>
</dbReference>
<dbReference type="eggNOG" id="KOG4048">
    <property type="taxonomic scope" value="Eukaryota"/>
</dbReference>
<evidence type="ECO:0000256" key="6">
    <source>
        <dbReference type="ARBA" id="ARBA00023242"/>
    </source>
</evidence>
<evidence type="ECO:0000256" key="4">
    <source>
        <dbReference type="ARBA" id="ARBA00022801"/>
    </source>
</evidence>
<keyword evidence="6" id="KW-0539">Nucleus</keyword>
<evidence type="ECO:0000256" key="1">
    <source>
        <dbReference type="ARBA" id="ARBA00004123"/>
    </source>
</evidence>
<dbReference type="OrthoDB" id="5119241at2759"/>
<dbReference type="SMART" id="SM01168">
    <property type="entry name" value="DUF1907"/>
    <property type="match status" value="1"/>
</dbReference>
<dbReference type="SUPFAM" id="SSF117856">
    <property type="entry name" value="AF0104/ALDC/Ptd012-like"/>
    <property type="match status" value="1"/>
</dbReference>
<dbReference type="EMBL" id="KB456267">
    <property type="protein sequence ID" value="EMF10426.1"/>
    <property type="molecule type" value="Genomic_DNA"/>
</dbReference>
<dbReference type="Pfam" id="PF08925">
    <property type="entry name" value="DUF1907"/>
    <property type="match status" value="1"/>
</dbReference>
<dbReference type="GeneID" id="27900164"/>
<dbReference type="HOGENOM" id="CLU_055541_0_0_1"/>
<sequence>MNITKHHLSPPSLAELADVLTPALQANFEHAHVQVEPCPDLRKPPYHLATEGLCGGETVADIGGQPNLFPEPRLDCKYSLLDIAKAMDMSPHQGQLLGAGAGPFHRIGVNSELSPNLSWEGSFENVKNLTYYTKYDGTNGKHAASCERSPTSDCAFMMNLFGSSGLPGDVLKITARARKGEHKSFTECIRRTLAETYGDAQPISMGGMFLIKQGHAYFHVMPDFPAKNGPPFKDAKQLNEWLTYHTFEAPIVCLTVFHSADPGKKLDLRMEHTHCFSTEGDRGGHYHYDLPPGEGVAEEIEYEAYFNTAKTLYRIDKPDVILERDLHD</sequence>
<dbReference type="AlphaFoldDB" id="N1QDX8"/>
<dbReference type="PANTHER" id="PTHR13204:SF1">
    <property type="entry name" value="ESTER HYDROLASE C11ORF54"/>
    <property type="match status" value="1"/>
</dbReference>
<dbReference type="GO" id="GO:0016788">
    <property type="term" value="F:hydrolase activity, acting on ester bonds"/>
    <property type="evidence" value="ECO:0007669"/>
    <property type="project" value="TreeGrafter"/>
</dbReference>
<accession>N1QDX8</accession>
<dbReference type="InterPro" id="IPR015021">
    <property type="entry name" value="C11orf54_DUF1907"/>
</dbReference>
<proteinExistence type="predicted"/>
<gene>
    <name evidence="8" type="ORF">SEPMUDRAFT_143109</name>
</gene>
<evidence type="ECO:0000259" key="7">
    <source>
        <dbReference type="SMART" id="SM01168"/>
    </source>
</evidence>
<evidence type="ECO:0000256" key="2">
    <source>
        <dbReference type="ARBA" id="ARBA00011245"/>
    </source>
</evidence>
<evidence type="ECO:0000256" key="3">
    <source>
        <dbReference type="ARBA" id="ARBA00022723"/>
    </source>
</evidence>
<dbReference type="GO" id="GO:0005634">
    <property type="term" value="C:nucleus"/>
    <property type="evidence" value="ECO:0007669"/>
    <property type="project" value="UniProtKB-SubCell"/>
</dbReference>
<evidence type="ECO:0000313" key="9">
    <source>
        <dbReference type="Proteomes" id="UP000016931"/>
    </source>
</evidence>
<dbReference type="OMA" id="YHIMPDF"/>
<reference evidence="8 9" key="1">
    <citation type="journal article" date="2012" name="PLoS Pathog.">
        <title>Diverse lifestyles and strategies of plant pathogenesis encoded in the genomes of eighteen Dothideomycetes fungi.</title>
        <authorList>
            <person name="Ohm R.A."/>
            <person name="Feau N."/>
            <person name="Henrissat B."/>
            <person name="Schoch C.L."/>
            <person name="Horwitz B.A."/>
            <person name="Barry K.W."/>
            <person name="Condon B.J."/>
            <person name="Copeland A.C."/>
            <person name="Dhillon B."/>
            <person name="Glaser F."/>
            <person name="Hesse C.N."/>
            <person name="Kosti I."/>
            <person name="LaButti K."/>
            <person name="Lindquist E.A."/>
            <person name="Lucas S."/>
            <person name="Salamov A.A."/>
            <person name="Bradshaw R.E."/>
            <person name="Ciuffetti L."/>
            <person name="Hamelin R.C."/>
            <person name="Kema G.H.J."/>
            <person name="Lawrence C."/>
            <person name="Scott J.A."/>
            <person name="Spatafora J.W."/>
            <person name="Turgeon B.G."/>
            <person name="de Wit P.J.G.M."/>
            <person name="Zhong S."/>
            <person name="Goodwin S.B."/>
            <person name="Grigoriev I.V."/>
        </authorList>
    </citation>
    <scope>NUCLEOTIDE SEQUENCE [LARGE SCALE GENOMIC DNA]</scope>
    <source>
        <strain evidence="8 9">SO2202</strain>
    </source>
</reference>
<dbReference type="Proteomes" id="UP000016931">
    <property type="component" value="Unassembled WGS sequence"/>
</dbReference>
<comment type="subunit">
    <text evidence="2">Monomer.</text>
</comment>
<evidence type="ECO:0000256" key="5">
    <source>
        <dbReference type="ARBA" id="ARBA00022833"/>
    </source>
</evidence>
<dbReference type="PANTHER" id="PTHR13204">
    <property type="entry name" value="PTD012 PROTEIN"/>
    <property type="match status" value="1"/>
</dbReference>
<name>N1QDX8_SPHMS</name>
<keyword evidence="5" id="KW-0862">Zinc</keyword>
<comment type="subcellular location">
    <subcellularLocation>
        <location evidence="1">Nucleus</location>
    </subcellularLocation>
</comment>